<keyword evidence="1" id="KW-0479">Metal-binding</keyword>
<gene>
    <name evidence="7" type="ORF">DFH08DRAFT_966182</name>
</gene>
<dbReference type="EMBL" id="JARIHO010000034">
    <property type="protein sequence ID" value="KAJ7333351.1"/>
    <property type="molecule type" value="Genomic_DNA"/>
</dbReference>
<feature type="region of interest" description="Disordered" evidence="5">
    <location>
        <begin position="1"/>
        <end position="21"/>
    </location>
</feature>
<sequence>MSQTTPGSENNPHLVDMPPRSRKCKALDQAVGRSVIPPGTSGSARNPFVVADSPSRGPTVYRMIVPDSPPRQTEGFQPLLPSAMVLVPDSPHAEAVEAMINGDPPATAADITSARMTARQLEALRAEAGPSTSRRRPSLALEASLASKRRNGRHQPLGTRNRYRSLTRVGSRVVRDPPLRREDLYLNGTQPAETTALKKYHECSICHFVKNHPASYRCGHSHCYACIRLWFEQKWTCPDCVTPVALAPFRHYAEEAGIEHEYPGHSDSSSVDYSWDGLTFAMEI</sequence>
<comment type="caution">
    <text evidence="7">The sequence shown here is derived from an EMBL/GenBank/DDBJ whole genome shotgun (WGS) entry which is preliminary data.</text>
</comment>
<dbReference type="InterPro" id="IPR001841">
    <property type="entry name" value="Znf_RING"/>
</dbReference>
<feature type="compositionally biased region" description="Polar residues" evidence="5">
    <location>
        <begin position="1"/>
        <end position="11"/>
    </location>
</feature>
<keyword evidence="8" id="KW-1185">Reference proteome</keyword>
<reference evidence="7" key="1">
    <citation type="submission" date="2023-03" db="EMBL/GenBank/DDBJ databases">
        <title>Massive genome expansion in bonnet fungi (Mycena s.s.) driven by repeated elements and novel gene families across ecological guilds.</title>
        <authorList>
            <consortium name="Lawrence Berkeley National Laboratory"/>
            <person name="Harder C.B."/>
            <person name="Miyauchi S."/>
            <person name="Viragh M."/>
            <person name="Kuo A."/>
            <person name="Thoen E."/>
            <person name="Andreopoulos B."/>
            <person name="Lu D."/>
            <person name="Skrede I."/>
            <person name="Drula E."/>
            <person name="Henrissat B."/>
            <person name="Morin E."/>
            <person name="Kohler A."/>
            <person name="Barry K."/>
            <person name="LaButti K."/>
            <person name="Morin E."/>
            <person name="Salamov A."/>
            <person name="Lipzen A."/>
            <person name="Mereny Z."/>
            <person name="Hegedus B."/>
            <person name="Baldrian P."/>
            <person name="Stursova M."/>
            <person name="Weitz H."/>
            <person name="Taylor A."/>
            <person name="Grigoriev I.V."/>
            <person name="Nagy L.G."/>
            <person name="Martin F."/>
            <person name="Kauserud H."/>
        </authorList>
    </citation>
    <scope>NUCLEOTIDE SEQUENCE</scope>
    <source>
        <strain evidence="7">CBHHK002</strain>
    </source>
</reference>
<dbReference type="InterPro" id="IPR018957">
    <property type="entry name" value="Znf_C3HC4_RING-type"/>
</dbReference>
<evidence type="ECO:0000313" key="8">
    <source>
        <dbReference type="Proteomes" id="UP001218218"/>
    </source>
</evidence>
<evidence type="ECO:0000313" key="7">
    <source>
        <dbReference type="EMBL" id="KAJ7333351.1"/>
    </source>
</evidence>
<dbReference type="Proteomes" id="UP001218218">
    <property type="component" value="Unassembled WGS sequence"/>
</dbReference>
<name>A0AAD6ZQ58_9AGAR</name>
<evidence type="ECO:0000256" key="4">
    <source>
        <dbReference type="PROSITE-ProRule" id="PRU00175"/>
    </source>
</evidence>
<dbReference type="SUPFAM" id="SSF57850">
    <property type="entry name" value="RING/U-box"/>
    <property type="match status" value="1"/>
</dbReference>
<evidence type="ECO:0000256" key="5">
    <source>
        <dbReference type="SAM" id="MobiDB-lite"/>
    </source>
</evidence>
<keyword evidence="2 4" id="KW-0863">Zinc-finger</keyword>
<dbReference type="AlphaFoldDB" id="A0AAD6ZQ58"/>
<dbReference type="Gene3D" id="3.30.40.10">
    <property type="entry name" value="Zinc/RING finger domain, C3HC4 (zinc finger)"/>
    <property type="match status" value="1"/>
</dbReference>
<dbReference type="Pfam" id="PF00097">
    <property type="entry name" value="zf-C3HC4"/>
    <property type="match status" value="1"/>
</dbReference>
<dbReference type="PROSITE" id="PS50089">
    <property type="entry name" value="ZF_RING_2"/>
    <property type="match status" value="1"/>
</dbReference>
<accession>A0AAD6ZQ58</accession>
<organism evidence="7 8">
    <name type="scientific">Mycena albidolilacea</name>
    <dbReference type="NCBI Taxonomy" id="1033008"/>
    <lineage>
        <taxon>Eukaryota</taxon>
        <taxon>Fungi</taxon>
        <taxon>Dikarya</taxon>
        <taxon>Basidiomycota</taxon>
        <taxon>Agaricomycotina</taxon>
        <taxon>Agaricomycetes</taxon>
        <taxon>Agaricomycetidae</taxon>
        <taxon>Agaricales</taxon>
        <taxon>Marasmiineae</taxon>
        <taxon>Mycenaceae</taxon>
        <taxon>Mycena</taxon>
    </lineage>
</organism>
<dbReference type="InterPro" id="IPR013083">
    <property type="entry name" value="Znf_RING/FYVE/PHD"/>
</dbReference>
<evidence type="ECO:0000256" key="3">
    <source>
        <dbReference type="ARBA" id="ARBA00022833"/>
    </source>
</evidence>
<dbReference type="GO" id="GO:0008270">
    <property type="term" value="F:zinc ion binding"/>
    <property type="evidence" value="ECO:0007669"/>
    <property type="project" value="UniProtKB-KW"/>
</dbReference>
<keyword evidence="3" id="KW-0862">Zinc</keyword>
<proteinExistence type="predicted"/>
<feature type="domain" description="RING-type" evidence="6">
    <location>
        <begin position="203"/>
        <end position="240"/>
    </location>
</feature>
<evidence type="ECO:0000256" key="2">
    <source>
        <dbReference type="ARBA" id="ARBA00022771"/>
    </source>
</evidence>
<evidence type="ECO:0000259" key="6">
    <source>
        <dbReference type="PROSITE" id="PS50089"/>
    </source>
</evidence>
<protein>
    <recommendedName>
        <fullName evidence="6">RING-type domain-containing protein</fullName>
    </recommendedName>
</protein>
<evidence type="ECO:0000256" key="1">
    <source>
        <dbReference type="ARBA" id="ARBA00022723"/>
    </source>
</evidence>